<dbReference type="Proteomes" id="UP000563151">
    <property type="component" value="Unassembled WGS sequence"/>
</dbReference>
<sequence length="109" mass="12631">MKHIVMEANCFYDSDKKENESVPKCCKFGPNNISINCLKFNEGENRYCPFLVLGSARTTLVLTEQNGNAVNSDSFWGDLKLSEEDWLRKEKEWIEKQNDYINDLNETKG</sequence>
<evidence type="ECO:0000313" key="1">
    <source>
        <dbReference type="EMBL" id="MBC2398769.1"/>
    </source>
</evidence>
<dbReference type="RefSeq" id="WP_111947743.1">
    <property type="nucleotide sequence ID" value="NZ_JAAZWO010000018.1"/>
</dbReference>
<name>A0A923J1G4_CLOTT</name>
<organism evidence="1 2">
    <name type="scientific">Clostridium tetanomorphum</name>
    <dbReference type="NCBI Taxonomy" id="1553"/>
    <lineage>
        <taxon>Bacteria</taxon>
        <taxon>Bacillati</taxon>
        <taxon>Bacillota</taxon>
        <taxon>Clostridia</taxon>
        <taxon>Eubacteriales</taxon>
        <taxon>Clostridiaceae</taxon>
        <taxon>Clostridium</taxon>
    </lineage>
</organism>
<keyword evidence="2" id="KW-1185">Reference proteome</keyword>
<evidence type="ECO:0000313" key="2">
    <source>
        <dbReference type="Proteomes" id="UP000563151"/>
    </source>
</evidence>
<gene>
    <name evidence="1" type="ORF">HGG79_13440</name>
</gene>
<accession>A0A923J1G4</accession>
<protein>
    <submittedName>
        <fullName evidence="1">Uncharacterized protein</fullName>
    </submittedName>
</protein>
<proteinExistence type="predicted"/>
<comment type="caution">
    <text evidence="1">The sequence shown here is derived from an EMBL/GenBank/DDBJ whole genome shotgun (WGS) entry which is preliminary data.</text>
</comment>
<dbReference type="EMBL" id="JAAZWO010000018">
    <property type="protein sequence ID" value="MBC2398769.1"/>
    <property type="molecule type" value="Genomic_DNA"/>
</dbReference>
<dbReference type="AlphaFoldDB" id="A0A923J1G4"/>
<reference evidence="1 2" key="1">
    <citation type="submission" date="2020-04" db="EMBL/GenBank/DDBJ databases">
        <title>Genomic insights into acetone-butanol-ethanol (ABE) fermentation by sequencing solventogenic clostridia strains.</title>
        <authorList>
            <person name="Brown S."/>
        </authorList>
    </citation>
    <scope>NUCLEOTIDE SEQUENCE [LARGE SCALE GENOMIC DNA]</scope>
    <source>
        <strain evidence="1 2">DJ011</strain>
    </source>
</reference>